<dbReference type="InterPro" id="IPR000873">
    <property type="entry name" value="AMP-dep_synth/lig_dom"/>
</dbReference>
<dbReference type="InterPro" id="IPR036736">
    <property type="entry name" value="ACP-like_sf"/>
</dbReference>
<dbReference type="PANTHER" id="PTHR45527">
    <property type="entry name" value="NONRIBOSOMAL PEPTIDE SYNTHETASE"/>
    <property type="match status" value="1"/>
</dbReference>
<dbReference type="FunFam" id="3.30.300.30:FF:000015">
    <property type="entry name" value="Nonribosomal peptide synthase SidD"/>
    <property type="match status" value="1"/>
</dbReference>
<dbReference type="GO" id="GO:0043041">
    <property type="term" value="P:amino acid activation for nonribosomal peptide biosynthetic process"/>
    <property type="evidence" value="ECO:0007669"/>
    <property type="project" value="TreeGrafter"/>
</dbReference>
<dbReference type="FunFam" id="3.40.50.12780:FF:000012">
    <property type="entry name" value="Non-ribosomal peptide synthetase"/>
    <property type="match status" value="1"/>
</dbReference>
<dbReference type="FunFam" id="3.40.50.980:FF:000001">
    <property type="entry name" value="Non-ribosomal peptide synthetase"/>
    <property type="match status" value="2"/>
</dbReference>
<accession>A0A2N7VT69</accession>
<dbReference type="PROSITE" id="PS50075">
    <property type="entry name" value="CARRIER"/>
    <property type="match status" value="3"/>
</dbReference>
<feature type="compositionally biased region" description="Low complexity" evidence="6">
    <location>
        <begin position="1685"/>
        <end position="1698"/>
    </location>
</feature>
<evidence type="ECO:0000313" key="8">
    <source>
        <dbReference type="EMBL" id="PMS20350.1"/>
    </source>
</evidence>
<name>A0A2N7VT69_9BURK</name>
<evidence type="ECO:0000259" key="7">
    <source>
        <dbReference type="PROSITE" id="PS50075"/>
    </source>
</evidence>
<dbReference type="GO" id="GO:0005829">
    <property type="term" value="C:cytosol"/>
    <property type="evidence" value="ECO:0007669"/>
    <property type="project" value="TreeGrafter"/>
</dbReference>
<dbReference type="InterPro" id="IPR020845">
    <property type="entry name" value="AMP-binding_CS"/>
</dbReference>
<dbReference type="Pfam" id="PF00550">
    <property type="entry name" value="PP-binding"/>
    <property type="match status" value="3"/>
</dbReference>
<dbReference type="CDD" id="cd19531">
    <property type="entry name" value="LCL_NRPS-like"/>
    <property type="match status" value="1"/>
</dbReference>
<dbReference type="InterPro" id="IPR042099">
    <property type="entry name" value="ANL_N_sf"/>
</dbReference>
<sequence length="3258" mass="349677">MTTFPTALHHRLHRLARLDHDAPALASFEPDTTRLSRGELDLRAARLATVLRNHGVGVETRVGVCIERSCDLFVALLAVLKAGGAFVPLDPRLPADRLEWMARDAGARVCIVGAHGREPVLRGLTHIDVRAAQDANVTPLDAGPTQPHAAAYLIYTSGSTGTPKAVVVEHGPLAAHCDAVVGAYPMHEADRVLHFASVGFDLAHEYWLAPLAAGASIVVTGPGPLEPRAVLALLERERVTVAAFPPAYLQALAEAAAPGGVPRALRVLAFGGEAMTADRFERVRAAFPGVRFINGYGPTETVISPMLWPLDATYVLEGAGAASLPIGRPIGPRAARVSKGSGGDGQAGELLLGGACLARGYHGRPALTAARFIPDEHGSAGSRVYLTGDLARLREDGAFDYLGRLDDQVQVRGIRVEPGEIEQALLAHERIRDAAVLADKSNADVRLMAFVAADAPIDEAHVREYLLARLPQAWIPARTIVLDALPRALSGKLDRQALLTLARLQPSAAASRPPVEATARALAGVWHAIVGGAPIGLDDRFFLRGGDSIGAMQMQSALLAQWGIRVPLAVLFEDKTLEQLAAIVAASEGDEAKRHALPSFDAAAASVDSDGDDECNGGRDGDLSDGRLPYAVHPASLAQRRFWVLARMGGAAHAYHIAAHWHIEGRIDFSAVSRAVAALVQRHDAWRTTLAEDEDGNVVQRVYARVNVPVESIDLRGVDAAGRDARARAIAEQWAEAPFDLTNGPLVRAALVTLDEDRHCLMITLHHAIGDGGSSRIVFDELSQAYAAFCEQREPAWRALPLRYADFARRQMRWLDEGARTSQLAHWRAALADAPGALALPVDRPVPAERTLRGMRAARRLNPTVSRTIRSLARETRGSTFIVLAAALHAWLYRLTGTTDIVVAAPVANRREGDLAPLVGLFVNTVALRARVAPLASFFALLAQVRGSTLAAYEHADVPFDEVLDAVAPPVRRGTEWLRVKFAQQFVFGERVALPGATARLTPGPDRAARFDFAIDFTDDPLGVELVAAWATDCIDDDTGRGWLDSFAALVEHAVREPSAPVASLDCHDEAAPAVLTGPSPVFEFADVLEAFAHHAAHTPERVAVSDDMRTLTYAGLDAASSAVAHGLREHGIGAQCAVALGIERSVEFVVALLGAMKAGAIAVPLDPAAPAARVAQCLAACSPHGLIVAEPAPAWPGLPVPSLRLSELEALGRQSARQADAGPAHRHGEQAAYLIFTSGSTGVPKGVIVSHRALADYVQGMLATLDFAPGASMAMVSTVAADLGHTTLFGALCAGRTLHLLSPSCAFDADRFAHAMHSRGVGVLKIVPSHLRALLEARRPADVLPSDALVLGGEPLPHALAMRIRELKSACRIINHYGPTEATVGALTLELDPGEGKGGRAFAATGRPLPNVRACVLDALGAPVPRGAYGELCLGGPGLAHGYVCRPATTAERFVPDPAGAAGARLYRTGDRVRIAADGAIEWAGRLDDQVKIRGYRVEPAEVSAALAEMPAVVQAETLAVHDERGVRLAAFVVLDRAARSDLGEDGGARLRSRLAERLPDYMVPASIVVVNSLPVTANGKVDRASLRELAKAAERDGARPFDEPQAGVQSALAQVWKDVLRVDRVGRDDNFFSLGGDSIVALQVIARSRRVGIRFTPKQLFDHPTLAQLAAVAVQENSRPGDAEAGAGAAASERASGEAVELTPAQHRFFALDVPHRHHWNQAVELEPLGLFDVDAFAQALGAVLTHHDVFRLRFVKALQDGREWRALHDTRTFDGVLLVVRDVRDREQALACFDTLQREIDLERGPLVRALVATLADGAVRVFVAIHHLIVDGVSWRIVLEDLHTAYEAALARTVPRLPAASSATAPAWAARLRKRASMFAPELEYWLALRDAAPGLPHGAREPWASTGMAAMPNNATARTLVRGVDPQLTQALLTDANAAWRTQTQDFLLAALAYAIGDASASGTCLVELEGHGREALFDDIDASRTLGWLTSHYPMALPVGPSLIGTLTAVKDARRAIPNRGLGFGVLRHLGDEATRAQLAALPRPQVTFNYLGRFEAVRGERFAARFGGVGCERDPAGPMANALAVHAFVDETRTLRVHWVYSTDVFDDGSIAALAARFEDALASLAAECRKRVATEGGGATPGDFPLARRAGLTQAAIDAVRFDWRAIDDVYPLSPMQQGMLFQSLLAPEQSTYVNQLVATLDAPDVERLTAAFERAVDRHDILRTSFLPENDPPVQIVHRRAALPVAQLDWRAQPDADFEQWLVSDRTRGFVLSAAPLMRLTLICMNERTWRLVWTRHHLLLDGWSTARLFAEVLNEYAQGPQEPMFRTGQATRYRDFIAWLGTRDEASERAFWLERLARLDSPTLVGTEAAMRPGAGRHGTWQAQFDAAATEALVACARRLRVTLNTVVQGAWALALHRMTNQRTVAFGATVAGRPEALQDVDAVLGLFINTLPVVATASPSERIADWLSALQRESAACAEHAHTPLFEIQRWAGRNGAALFDTLIVFENYPVDEAWARKDDAALRFSEVRNVDATDFAVTLAAQAGERLSIDYGFDRARVSDERVQALHRAFARCIEAFVADPRATLGSVSIATDDDLLQLARCNATAKVWPVPQRAPLHRQFEQRAAAHPDATALLWREGDAPLGTPPLRVTYSELDARANRVAASLIEAGARSDAPIALCLERSVEMVVALLGVMKAGAAWLPIDPDYPPSRIAYMLEDARPVCVVTQRALFDRVVVAAPGGAAVHCIDALESRSRLPRPSAQNAMTLAAADAAAETGAATGELAYLIYTSGSTGRPKGAGNTHRALANRIAWMQDAYALTREDVVLQKTPFGFDVSVWEFLWPLSVGATLALAAPGAHREPARLLDEIESFGVTTIHFVPSMLAAFLAHLESFGGASRCGPISRIVSSGEALPGELVVKAHALMPDAVVHNLYGPTEAAIDVSHWTCHAGSPHGGASVPIGMPIANTQLHVLDAALQPVPAGAVGELYLGGAGLARGYHRRPSLTAERFVPDPFVPGERLYRTGDLATRRSDGTLDYLGRADQQVKLRGQRIEPGEIEAVLRAQPGVDDAVVIVRDEQLIAYVVRARSARSDRADLFARLHAHLPGYMVPAHLIELDALPVTPNGKCDRAALPSPSAGAGAGFAAPASDTERELAAIWEQVLRVERIGRDDDFFLRGGHSLLAAAAHARTNRRWSLALPLRLLFEARTLARCAASIDEALAARERAGQRDAYETIGALLDELEAG</sequence>
<dbReference type="Proteomes" id="UP000235616">
    <property type="component" value="Unassembled WGS sequence"/>
</dbReference>
<dbReference type="SUPFAM" id="SSF47336">
    <property type="entry name" value="ACP-like"/>
    <property type="match status" value="3"/>
</dbReference>
<organism evidence="8 9">
    <name type="scientific">Trinickia dabaoshanensis</name>
    <dbReference type="NCBI Taxonomy" id="564714"/>
    <lineage>
        <taxon>Bacteria</taxon>
        <taxon>Pseudomonadati</taxon>
        <taxon>Pseudomonadota</taxon>
        <taxon>Betaproteobacteria</taxon>
        <taxon>Burkholderiales</taxon>
        <taxon>Burkholderiaceae</taxon>
        <taxon>Trinickia</taxon>
    </lineage>
</organism>
<dbReference type="Gene3D" id="3.30.300.30">
    <property type="match status" value="3"/>
</dbReference>
<dbReference type="InterPro" id="IPR010060">
    <property type="entry name" value="NRPS_synth"/>
</dbReference>
<dbReference type="FunFam" id="1.10.1200.10:FF:000005">
    <property type="entry name" value="Nonribosomal peptide synthetase 1"/>
    <property type="match status" value="1"/>
</dbReference>
<dbReference type="NCBIfam" id="NF003417">
    <property type="entry name" value="PRK04813.1"/>
    <property type="match status" value="3"/>
</dbReference>
<dbReference type="SMART" id="SM00823">
    <property type="entry name" value="PKS_PP"/>
    <property type="match status" value="2"/>
</dbReference>
<feature type="region of interest" description="Disordered" evidence="6">
    <location>
        <begin position="1679"/>
        <end position="1698"/>
    </location>
</feature>
<dbReference type="SUPFAM" id="SSF56801">
    <property type="entry name" value="Acetyl-CoA synthetase-like"/>
    <property type="match status" value="3"/>
</dbReference>
<dbReference type="InterPro" id="IPR025110">
    <property type="entry name" value="AMP-bd_C"/>
</dbReference>
<dbReference type="InterPro" id="IPR010071">
    <property type="entry name" value="AA_adenyl_dom"/>
</dbReference>
<reference evidence="8 9" key="1">
    <citation type="submission" date="2018-01" db="EMBL/GenBank/DDBJ databases">
        <title>Whole genome analyses suggest that Burkholderia sensu lato contains two further novel genera in the rhizoxinica-symbiotica group Mycetohabitans gen. nov., and Trinickia gen. nov.: implications for the evolution of diazotrophy and nodulation in the Burkholderiaceae.</title>
        <authorList>
            <person name="Estrada-de los Santos P."/>
            <person name="Palmer M."/>
            <person name="Chavez-Ramirez B."/>
            <person name="Beukes C."/>
            <person name="Steenkamp E.T."/>
            <person name="Hirsch A.M."/>
            <person name="Manyaka P."/>
            <person name="Maluk M."/>
            <person name="Lafos M."/>
            <person name="Crook M."/>
            <person name="Gross E."/>
            <person name="Simon M.F."/>
            <person name="Bueno dos Reis Junior F."/>
            <person name="Poole P.S."/>
            <person name="Venter S.N."/>
            <person name="James E.K."/>
        </authorList>
    </citation>
    <scope>NUCLEOTIDE SEQUENCE [LARGE SCALE GENOMIC DNA]</scope>
    <source>
        <strain evidence="8 9">GIMN1.004</strain>
    </source>
</reference>
<dbReference type="RefSeq" id="WP_102645330.1">
    <property type="nucleotide sequence ID" value="NZ_PNYA01000008.1"/>
</dbReference>
<evidence type="ECO:0000256" key="4">
    <source>
        <dbReference type="ARBA" id="ARBA00022553"/>
    </source>
</evidence>
<dbReference type="NCBIfam" id="TIGR01733">
    <property type="entry name" value="AA-adenyl-dom"/>
    <property type="match status" value="3"/>
</dbReference>
<feature type="domain" description="Carrier" evidence="7">
    <location>
        <begin position="513"/>
        <end position="588"/>
    </location>
</feature>
<dbReference type="InterPro" id="IPR020806">
    <property type="entry name" value="PKS_PP-bd"/>
</dbReference>
<dbReference type="GO" id="GO:0003824">
    <property type="term" value="F:catalytic activity"/>
    <property type="evidence" value="ECO:0007669"/>
    <property type="project" value="InterPro"/>
</dbReference>
<dbReference type="SUPFAM" id="SSF52777">
    <property type="entry name" value="CoA-dependent acyltransferases"/>
    <property type="match status" value="6"/>
</dbReference>
<evidence type="ECO:0000256" key="3">
    <source>
        <dbReference type="ARBA" id="ARBA00022450"/>
    </source>
</evidence>
<dbReference type="Gene3D" id="3.40.50.12780">
    <property type="entry name" value="N-terminal domain of ligase-like"/>
    <property type="match status" value="2"/>
</dbReference>
<evidence type="ECO:0000256" key="6">
    <source>
        <dbReference type="SAM" id="MobiDB-lite"/>
    </source>
</evidence>
<evidence type="ECO:0000256" key="1">
    <source>
        <dbReference type="ARBA" id="ARBA00001957"/>
    </source>
</evidence>
<dbReference type="FunFam" id="3.40.50.980:FF:000002">
    <property type="entry name" value="Enterobactin synthetase component F"/>
    <property type="match status" value="1"/>
</dbReference>
<protein>
    <submittedName>
        <fullName evidence="8">Non-ribosomal peptide synthetase</fullName>
    </submittedName>
</protein>
<dbReference type="CDD" id="cd17646">
    <property type="entry name" value="A_NRPS_AB3403-like"/>
    <property type="match status" value="1"/>
</dbReference>
<dbReference type="FunFam" id="3.30.300.30:FF:000010">
    <property type="entry name" value="Enterobactin synthetase component F"/>
    <property type="match status" value="1"/>
</dbReference>
<keyword evidence="5" id="KW-0677">Repeat</keyword>
<dbReference type="InterPro" id="IPR009081">
    <property type="entry name" value="PP-bd_ACP"/>
</dbReference>
<dbReference type="Pfam" id="PF13193">
    <property type="entry name" value="AMP-binding_C"/>
    <property type="match status" value="3"/>
</dbReference>
<dbReference type="NCBIfam" id="TIGR01720">
    <property type="entry name" value="NRPS-para261"/>
    <property type="match status" value="1"/>
</dbReference>
<dbReference type="GO" id="GO:0031177">
    <property type="term" value="F:phosphopantetheine binding"/>
    <property type="evidence" value="ECO:0007669"/>
    <property type="project" value="InterPro"/>
</dbReference>
<comment type="cofactor">
    <cofactor evidence="1">
        <name>pantetheine 4'-phosphate</name>
        <dbReference type="ChEBI" id="CHEBI:47942"/>
    </cofactor>
</comment>
<dbReference type="InterPro" id="IPR023213">
    <property type="entry name" value="CAT-like_dom_sf"/>
</dbReference>
<dbReference type="EMBL" id="PNYA01000008">
    <property type="protein sequence ID" value="PMS20350.1"/>
    <property type="molecule type" value="Genomic_DNA"/>
</dbReference>
<dbReference type="Pfam" id="PF00501">
    <property type="entry name" value="AMP-binding"/>
    <property type="match status" value="3"/>
</dbReference>
<keyword evidence="4" id="KW-0597">Phosphoprotein</keyword>
<dbReference type="Gene3D" id="3.30.559.10">
    <property type="entry name" value="Chloramphenicol acetyltransferase-like domain"/>
    <property type="match status" value="3"/>
</dbReference>
<dbReference type="Gene3D" id="2.30.38.10">
    <property type="entry name" value="Luciferase, Domain 3"/>
    <property type="match status" value="1"/>
</dbReference>
<evidence type="ECO:0000313" key="9">
    <source>
        <dbReference type="Proteomes" id="UP000235616"/>
    </source>
</evidence>
<gene>
    <name evidence="8" type="ORF">C0Z18_10400</name>
</gene>
<dbReference type="FunFam" id="2.30.38.10:FF:000001">
    <property type="entry name" value="Non-ribosomal peptide synthetase PvdI"/>
    <property type="match status" value="1"/>
</dbReference>
<feature type="domain" description="Carrier" evidence="7">
    <location>
        <begin position="3158"/>
        <end position="3233"/>
    </location>
</feature>
<keyword evidence="3" id="KW-0596">Phosphopantetheine</keyword>
<comment type="similarity">
    <text evidence="2">Belongs to the ATP-dependent AMP-binding enzyme family.</text>
</comment>
<evidence type="ECO:0000256" key="2">
    <source>
        <dbReference type="ARBA" id="ARBA00006432"/>
    </source>
</evidence>
<dbReference type="Gene3D" id="3.30.559.30">
    <property type="entry name" value="Nonribosomal peptide synthetase, condensation domain"/>
    <property type="match status" value="3"/>
</dbReference>
<dbReference type="CDD" id="cd19543">
    <property type="entry name" value="DCL_NRPS"/>
    <property type="match status" value="1"/>
</dbReference>
<dbReference type="InterPro" id="IPR001242">
    <property type="entry name" value="Condensation_dom"/>
</dbReference>
<dbReference type="InterPro" id="IPR045851">
    <property type="entry name" value="AMP-bd_C_sf"/>
</dbReference>
<dbReference type="PROSITE" id="PS00455">
    <property type="entry name" value="AMP_BINDING"/>
    <property type="match status" value="3"/>
</dbReference>
<comment type="caution">
    <text evidence="8">The sequence shown here is derived from an EMBL/GenBank/DDBJ whole genome shotgun (WGS) entry which is preliminary data.</text>
</comment>
<feature type="domain" description="Carrier" evidence="7">
    <location>
        <begin position="1605"/>
        <end position="1679"/>
    </location>
</feature>
<dbReference type="CDD" id="cd05930">
    <property type="entry name" value="A_NRPS"/>
    <property type="match status" value="1"/>
</dbReference>
<dbReference type="GO" id="GO:0044550">
    <property type="term" value="P:secondary metabolite biosynthetic process"/>
    <property type="evidence" value="ECO:0007669"/>
    <property type="project" value="UniProtKB-ARBA"/>
</dbReference>
<dbReference type="Pfam" id="PF00668">
    <property type="entry name" value="Condensation"/>
    <property type="match status" value="3"/>
</dbReference>
<dbReference type="PANTHER" id="PTHR45527:SF1">
    <property type="entry name" value="FATTY ACID SYNTHASE"/>
    <property type="match status" value="1"/>
</dbReference>
<dbReference type="OrthoDB" id="9154499at2"/>
<keyword evidence="9" id="KW-1185">Reference proteome</keyword>
<evidence type="ECO:0000256" key="5">
    <source>
        <dbReference type="ARBA" id="ARBA00022737"/>
    </source>
</evidence>
<dbReference type="Gene3D" id="1.10.1200.10">
    <property type="entry name" value="ACP-like"/>
    <property type="match status" value="3"/>
</dbReference>
<proteinExistence type="inferred from homology"/>
<dbReference type="Gene3D" id="3.40.50.980">
    <property type="match status" value="2"/>
</dbReference>